<feature type="compositionally biased region" description="Polar residues" evidence="1">
    <location>
        <begin position="1"/>
        <end position="16"/>
    </location>
</feature>
<dbReference type="OrthoDB" id="779255at2759"/>
<evidence type="ECO:0000313" key="3">
    <source>
        <dbReference type="Proteomes" id="UP001055439"/>
    </source>
</evidence>
<evidence type="ECO:0000256" key="1">
    <source>
        <dbReference type="SAM" id="MobiDB-lite"/>
    </source>
</evidence>
<gene>
    <name evidence="2" type="ORF">MUK42_25708</name>
</gene>
<name>A0A9E7I8M5_9LILI</name>
<proteinExistence type="predicted"/>
<keyword evidence="3" id="KW-1185">Reference proteome</keyword>
<dbReference type="Proteomes" id="UP001055439">
    <property type="component" value="Chromosome 9"/>
</dbReference>
<sequence length="194" mass="21225">MSSTPIKYARRTSSGRIVSLSRDDDMDLGVSGEFTSTSSGGHNDYINYTVMMPPTPDNQPKAAAPGSKPDDRPSPFGGAAKGSGRRRRGVGEEGDGGGGDGGHGAGKLDRRMSVMKSMLMRSQTGDFDHNRWLFETKGTYGIGNAFWSKDEVEFDEDGEPVNISDFVEKPWKPLTRKMKVRPGILSPYRLIYLI</sequence>
<accession>A0A9E7I8M5</accession>
<protein>
    <submittedName>
        <fullName evidence="2">Cellulose</fullName>
    </submittedName>
</protein>
<feature type="compositionally biased region" description="Gly residues" evidence="1">
    <location>
        <begin position="96"/>
        <end position="105"/>
    </location>
</feature>
<dbReference type="AlphaFoldDB" id="A0A9E7I8M5"/>
<feature type="region of interest" description="Disordered" evidence="1">
    <location>
        <begin position="1"/>
        <end position="108"/>
    </location>
</feature>
<reference evidence="2" key="1">
    <citation type="submission" date="2022-05" db="EMBL/GenBank/DDBJ databases">
        <title>The Musa troglodytarum L. genome provides insights into the mechanism of non-climacteric behaviour and enrichment of carotenoids.</title>
        <authorList>
            <person name="Wang J."/>
        </authorList>
    </citation>
    <scope>NUCLEOTIDE SEQUENCE</scope>
    <source>
        <tissue evidence="2">Leaf</tissue>
    </source>
</reference>
<organism evidence="2 3">
    <name type="scientific">Musa troglodytarum</name>
    <name type="common">fe'i banana</name>
    <dbReference type="NCBI Taxonomy" id="320322"/>
    <lineage>
        <taxon>Eukaryota</taxon>
        <taxon>Viridiplantae</taxon>
        <taxon>Streptophyta</taxon>
        <taxon>Embryophyta</taxon>
        <taxon>Tracheophyta</taxon>
        <taxon>Spermatophyta</taxon>
        <taxon>Magnoliopsida</taxon>
        <taxon>Liliopsida</taxon>
        <taxon>Zingiberales</taxon>
        <taxon>Musaceae</taxon>
        <taxon>Musa</taxon>
    </lineage>
</organism>
<evidence type="ECO:0000313" key="2">
    <source>
        <dbReference type="EMBL" id="URE47611.1"/>
    </source>
</evidence>
<dbReference type="EMBL" id="CP097511">
    <property type="protein sequence ID" value="URE47611.1"/>
    <property type="molecule type" value="Genomic_DNA"/>
</dbReference>